<reference evidence="8" key="1">
    <citation type="submission" date="2018-09" db="EMBL/GenBank/DDBJ databases">
        <authorList>
            <person name="Livingstone P.G."/>
            <person name="Whitworth D.E."/>
        </authorList>
    </citation>
    <scope>NUCLEOTIDE SEQUENCE [LARGE SCALE GENOMIC DNA]</scope>
    <source>
        <strain evidence="8">CA043D</strain>
    </source>
</reference>
<evidence type="ECO:0000256" key="5">
    <source>
        <dbReference type="ARBA" id="ARBA00023136"/>
    </source>
</evidence>
<feature type="transmembrane region" description="Helical" evidence="6">
    <location>
        <begin position="21"/>
        <end position="40"/>
    </location>
</feature>
<dbReference type="InterPro" id="IPR050833">
    <property type="entry name" value="Poly_Biosynth_Transport"/>
</dbReference>
<evidence type="ECO:0000256" key="3">
    <source>
        <dbReference type="ARBA" id="ARBA00022692"/>
    </source>
</evidence>
<dbReference type="AlphaFoldDB" id="A0A3A8JLH8"/>
<keyword evidence="8" id="KW-1185">Reference proteome</keyword>
<evidence type="ECO:0000256" key="6">
    <source>
        <dbReference type="SAM" id="Phobius"/>
    </source>
</evidence>
<feature type="transmembrane region" description="Helical" evidence="6">
    <location>
        <begin position="179"/>
        <end position="200"/>
    </location>
</feature>
<accession>A0A3A8JLH8</accession>
<evidence type="ECO:0000256" key="1">
    <source>
        <dbReference type="ARBA" id="ARBA00004651"/>
    </source>
</evidence>
<feature type="transmembrane region" description="Helical" evidence="6">
    <location>
        <begin position="46"/>
        <end position="68"/>
    </location>
</feature>
<feature type="transmembrane region" description="Helical" evidence="6">
    <location>
        <begin position="88"/>
        <end position="108"/>
    </location>
</feature>
<dbReference type="RefSeq" id="WP_120607200.1">
    <property type="nucleotide sequence ID" value="NZ_RAWE01000223.1"/>
</dbReference>
<evidence type="ECO:0000313" key="7">
    <source>
        <dbReference type="EMBL" id="RKG96225.1"/>
    </source>
</evidence>
<dbReference type="GO" id="GO:0005886">
    <property type="term" value="C:plasma membrane"/>
    <property type="evidence" value="ECO:0007669"/>
    <property type="project" value="UniProtKB-SubCell"/>
</dbReference>
<comment type="caution">
    <text evidence="7">The sequence shown here is derived from an EMBL/GenBank/DDBJ whole genome shotgun (WGS) entry which is preliminary data.</text>
</comment>
<feature type="transmembrane region" description="Helical" evidence="6">
    <location>
        <begin position="455"/>
        <end position="477"/>
    </location>
</feature>
<evidence type="ECO:0000313" key="8">
    <source>
        <dbReference type="Proteomes" id="UP000268313"/>
    </source>
</evidence>
<dbReference type="Pfam" id="PF13440">
    <property type="entry name" value="Polysacc_synt_3"/>
    <property type="match status" value="1"/>
</dbReference>
<sequence length="497" mass="50969">MTHERSPLRMMVDLLSTCARHVAQIAAGLVTVALVVRMLGPESLGAWTVLGTTGFLLGLSDLGLSVVVQRTAARPDDDATRQILRLTVLVVTVVCPCLGAGAYALLLQLPSATEALRADIARAALPVLAAGWAGSLASPFRSFLLMRGAFTALAWARATAAAIQVGLTVVLLITSRSLFGPAMGVLMGSVAELLLLAVASRRMDPHVDFRPGWPADKARVRDAFREGAGALAMNIGVAAAVRADVFILTTAASLSMVGAYQVASRAVEQILASGKLLSGWLLHRLGNPERRADALRLGTAVMGALVSSGVIALAFDGTALLEAWVGGLAHERVTALAVGLLGMAAIIAASEEVASVTLTVSGATPWDVANPVMLGHALNVAVSVLGVGYAGVWAVAGGTVCGNALIAVMVWRKLGALLQWRFRDVLRTLAPAGAAGLVALAAGWGLAPLAARGPLVSALICSLVTLLGTGTALLLWWRGKASLAASASVPPASASLR</sequence>
<dbReference type="Proteomes" id="UP000268313">
    <property type="component" value="Unassembled WGS sequence"/>
</dbReference>
<feature type="transmembrane region" description="Helical" evidence="6">
    <location>
        <begin position="152"/>
        <end position="173"/>
    </location>
</feature>
<evidence type="ECO:0008006" key="9">
    <source>
        <dbReference type="Google" id="ProtNLM"/>
    </source>
</evidence>
<feature type="transmembrane region" description="Helical" evidence="6">
    <location>
        <begin position="380"/>
        <end position="408"/>
    </location>
</feature>
<dbReference type="EMBL" id="RAWE01000223">
    <property type="protein sequence ID" value="RKG96225.1"/>
    <property type="molecule type" value="Genomic_DNA"/>
</dbReference>
<feature type="transmembrane region" description="Helical" evidence="6">
    <location>
        <begin position="294"/>
        <end position="315"/>
    </location>
</feature>
<proteinExistence type="predicted"/>
<feature type="transmembrane region" description="Helical" evidence="6">
    <location>
        <begin position="120"/>
        <end position="140"/>
    </location>
</feature>
<feature type="transmembrane region" description="Helical" evidence="6">
    <location>
        <begin position="429"/>
        <end position="449"/>
    </location>
</feature>
<gene>
    <name evidence="7" type="ORF">D7X32_36785</name>
</gene>
<comment type="subcellular location">
    <subcellularLocation>
        <location evidence="1">Cell membrane</location>
        <topology evidence="1">Multi-pass membrane protein</topology>
    </subcellularLocation>
</comment>
<organism evidence="7 8">
    <name type="scientific">Corallococcus carmarthensis</name>
    <dbReference type="NCBI Taxonomy" id="2316728"/>
    <lineage>
        <taxon>Bacteria</taxon>
        <taxon>Pseudomonadati</taxon>
        <taxon>Myxococcota</taxon>
        <taxon>Myxococcia</taxon>
        <taxon>Myxococcales</taxon>
        <taxon>Cystobacterineae</taxon>
        <taxon>Myxococcaceae</taxon>
        <taxon>Corallococcus</taxon>
    </lineage>
</organism>
<dbReference type="PANTHER" id="PTHR30250">
    <property type="entry name" value="PST FAMILY PREDICTED COLANIC ACID TRANSPORTER"/>
    <property type="match status" value="1"/>
</dbReference>
<evidence type="ECO:0000256" key="2">
    <source>
        <dbReference type="ARBA" id="ARBA00022475"/>
    </source>
</evidence>
<name>A0A3A8JLH8_9BACT</name>
<keyword evidence="3 6" id="KW-0812">Transmembrane</keyword>
<dbReference type="PANTHER" id="PTHR30250:SF26">
    <property type="entry name" value="PSMA PROTEIN"/>
    <property type="match status" value="1"/>
</dbReference>
<keyword evidence="5 6" id="KW-0472">Membrane</keyword>
<keyword evidence="4 6" id="KW-1133">Transmembrane helix</keyword>
<protein>
    <recommendedName>
        <fullName evidence="9">Polysaccharide biosynthesis protein</fullName>
    </recommendedName>
</protein>
<evidence type="ECO:0000256" key="4">
    <source>
        <dbReference type="ARBA" id="ARBA00022989"/>
    </source>
</evidence>
<dbReference type="OrthoDB" id="5493982at2"/>
<keyword evidence="2" id="KW-1003">Cell membrane</keyword>